<feature type="compositionally biased region" description="Basic and acidic residues" evidence="1">
    <location>
        <begin position="8"/>
        <end position="22"/>
    </location>
</feature>
<reference evidence="2 3" key="1">
    <citation type="journal article" date="2014" name="Genome Announc.">
        <title>Draft genome sequences of eight enterohepatic helicobacter species isolated from both laboratory and wild rodents.</title>
        <authorList>
            <person name="Sheh A."/>
            <person name="Shen Z."/>
            <person name="Fox J.G."/>
        </authorList>
    </citation>
    <scope>NUCLEOTIDE SEQUENCE [LARGE SCALE GENOMIC DNA]</scope>
    <source>
        <strain evidence="2 3">ATCC 49320</strain>
    </source>
</reference>
<sequence length="64" mass="7438">MSKQKSNAIRERAKRQAEKLKDDKEVTMTEGINLVVLVSFSLCFLKKRFNRHESGSQNDITIRL</sequence>
<evidence type="ECO:0000313" key="2">
    <source>
        <dbReference type="EMBL" id="TLE08562.1"/>
    </source>
</evidence>
<accession>A0A099V3D8</accession>
<feature type="region of interest" description="Disordered" evidence="1">
    <location>
        <begin position="1"/>
        <end position="22"/>
    </location>
</feature>
<evidence type="ECO:0000256" key="1">
    <source>
        <dbReference type="SAM" id="MobiDB-lite"/>
    </source>
</evidence>
<gene>
    <name evidence="2" type="ORF">LS79_009635</name>
</gene>
<dbReference type="AlphaFoldDB" id="A0A099V3D8"/>
<evidence type="ECO:0000313" key="3">
    <source>
        <dbReference type="Proteomes" id="UP000029857"/>
    </source>
</evidence>
<name>A0A099V3D8_9HELI</name>
<dbReference type="Proteomes" id="UP000029857">
    <property type="component" value="Unassembled WGS sequence"/>
</dbReference>
<protein>
    <submittedName>
        <fullName evidence="2">Uncharacterized protein</fullName>
    </submittedName>
</protein>
<comment type="caution">
    <text evidence="2">The sequence shown here is derived from an EMBL/GenBank/DDBJ whole genome shotgun (WGS) entry which is preliminary data.</text>
</comment>
<proteinExistence type="predicted"/>
<dbReference type="RefSeq" id="WP_034580055.1">
    <property type="nucleotide sequence ID" value="NZ_FZMS01000071.1"/>
</dbReference>
<organism evidence="2 3">
    <name type="scientific">Helicobacter bilis</name>
    <dbReference type="NCBI Taxonomy" id="37372"/>
    <lineage>
        <taxon>Bacteria</taxon>
        <taxon>Pseudomonadati</taxon>
        <taxon>Campylobacterota</taxon>
        <taxon>Epsilonproteobacteria</taxon>
        <taxon>Campylobacterales</taxon>
        <taxon>Helicobacteraceae</taxon>
        <taxon>Helicobacter</taxon>
    </lineage>
</organism>
<dbReference type="EMBL" id="JRPJ02000046">
    <property type="protein sequence ID" value="TLE08562.1"/>
    <property type="molecule type" value="Genomic_DNA"/>
</dbReference>